<dbReference type="PROSITE" id="PS00028">
    <property type="entry name" value="ZINC_FINGER_C2H2_1"/>
    <property type="match status" value="1"/>
</dbReference>
<name>A0A8K0R4I4_9PLEO</name>
<feature type="compositionally biased region" description="Low complexity" evidence="6">
    <location>
        <begin position="236"/>
        <end position="260"/>
    </location>
</feature>
<dbReference type="InterPro" id="IPR008422">
    <property type="entry name" value="KN_HD"/>
</dbReference>
<dbReference type="Gene3D" id="1.10.10.60">
    <property type="entry name" value="Homeodomain-like"/>
    <property type="match status" value="1"/>
</dbReference>
<organism evidence="9 10">
    <name type="scientific">Paraphoma chrysanthemicola</name>
    <dbReference type="NCBI Taxonomy" id="798071"/>
    <lineage>
        <taxon>Eukaryota</taxon>
        <taxon>Fungi</taxon>
        <taxon>Dikarya</taxon>
        <taxon>Ascomycota</taxon>
        <taxon>Pezizomycotina</taxon>
        <taxon>Dothideomycetes</taxon>
        <taxon>Pleosporomycetidae</taxon>
        <taxon>Pleosporales</taxon>
        <taxon>Pleosporineae</taxon>
        <taxon>Phaeosphaeriaceae</taxon>
        <taxon>Paraphoma</taxon>
    </lineage>
</organism>
<dbReference type="EMBL" id="JAGMVJ010000013">
    <property type="protein sequence ID" value="KAH7083782.1"/>
    <property type="molecule type" value="Genomic_DNA"/>
</dbReference>
<keyword evidence="2 5" id="KW-0371">Homeobox</keyword>
<feature type="region of interest" description="Disordered" evidence="6">
    <location>
        <begin position="140"/>
        <end position="196"/>
    </location>
</feature>
<feature type="domain" description="Homeobox" evidence="7">
    <location>
        <begin position="83"/>
        <end position="146"/>
    </location>
</feature>
<dbReference type="Pfam" id="PF05920">
    <property type="entry name" value="Homeobox_KN"/>
    <property type="match status" value="1"/>
</dbReference>
<protein>
    <recommendedName>
        <fullName evidence="11">Monocarboxylate transporter 4</fullName>
    </recommendedName>
</protein>
<dbReference type="PANTHER" id="PTHR11850">
    <property type="entry name" value="HOMEOBOX PROTEIN TRANSCRIPTION FACTORS"/>
    <property type="match status" value="1"/>
</dbReference>
<dbReference type="InterPro" id="IPR001356">
    <property type="entry name" value="HD"/>
</dbReference>
<dbReference type="GO" id="GO:0003677">
    <property type="term" value="F:DNA binding"/>
    <property type="evidence" value="ECO:0007669"/>
    <property type="project" value="UniProtKB-UniRule"/>
</dbReference>
<dbReference type="CDD" id="cd00086">
    <property type="entry name" value="homeodomain"/>
    <property type="match status" value="1"/>
</dbReference>
<dbReference type="InterPro" id="IPR050224">
    <property type="entry name" value="TALE_homeobox"/>
</dbReference>
<dbReference type="PROSITE" id="PS50157">
    <property type="entry name" value="ZINC_FINGER_C2H2_2"/>
    <property type="match status" value="1"/>
</dbReference>
<reference evidence="9" key="1">
    <citation type="journal article" date="2021" name="Nat. Commun.">
        <title>Genetic determinants of endophytism in the Arabidopsis root mycobiome.</title>
        <authorList>
            <person name="Mesny F."/>
            <person name="Miyauchi S."/>
            <person name="Thiergart T."/>
            <person name="Pickel B."/>
            <person name="Atanasova L."/>
            <person name="Karlsson M."/>
            <person name="Huettel B."/>
            <person name="Barry K.W."/>
            <person name="Haridas S."/>
            <person name="Chen C."/>
            <person name="Bauer D."/>
            <person name="Andreopoulos W."/>
            <person name="Pangilinan J."/>
            <person name="LaButti K."/>
            <person name="Riley R."/>
            <person name="Lipzen A."/>
            <person name="Clum A."/>
            <person name="Drula E."/>
            <person name="Henrissat B."/>
            <person name="Kohler A."/>
            <person name="Grigoriev I.V."/>
            <person name="Martin F.M."/>
            <person name="Hacquard S."/>
        </authorList>
    </citation>
    <scope>NUCLEOTIDE SEQUENCE</scope>
    <source>
        <strain evidence="9">MPI-SDFR-AT-0120</strain>
    </source>
</reference>
<evidence type="ECO:0000259" key="7">
    <source>
        <dbReference type="PROSITE" id="PS50071"/>
    </source>
</evidence>
<evidence type="ECO:0000256" key="1">
    <source>
        <dbReference type="ARBA" id="ARBA00023125"/>
    </source>
</evidence>
<dbReference type="SUPFAM" id="SSF46689">
    <property type="entry name" value="Homeodomain-like"/>
    <property type="match status" value="1"/>
</dbReference>
<dbReference type="SMART" id="SM00389">
    <property type="entry name" value="HOX"/>
    <property type="match status" value="1"/>
</dbReference>
<keyword evidence="1 5" id="KW-0238">DNA-binding</keyword>
<feature type="DNA-binding region" description="Homeobox" evidence="5">
    <location>
        <begin position="85"/>
        <end position="147"/>
    </location>
</feature>
<evidence type="ECO:0000256" key="2">
    <source>
        <dbReference type="ARBA" id="ARBA00023155"/>
    </source>
</evidence>
<dbReference type="InterPro" id="IPR009057">
    <property type="entry name" value="Homeodomain-like_sf"/>
</dbReference>
<keyword evidence="4" id="KW-0863">Zinc-finger</keyword>
<feature type="compositionally biased region" description="Polar residues" evidence="6">
    <location>
        <begin position="67"/>
        <end position="78"/>
    </location>
</feature>
<dbReference type="InterPro" id="IPR013087">
    <property type="entry name" value="Znf_C2H2_type"/>
</dbReference>
<feature type="compositionally biased region" description="Basic residues" evidence="6">
    <location>
        <begin position="261"/>
        <end position="276"/>
    </location>
</feature>
<sequence>MDSGSYWIQAGNAEASSSSLPTDPFGFNEPFQDGSFDHLSAALSTAQDENFEHESYMAARPFSEDLSNNSTAVSSPLTPGTPLARPKLGSRFSREVIRTLKTWLAAHQNHPYPKEDDMIALQQRTGLNHAQLTNWFANARRRGKAQAPRPSLPQAHDSSASPIDIIQRPGTPAVQQDSRIKNPLQRWVDSPPEHEPADVGAIARAMASDPGGVSHQSAVEGFNYANSDPWRSPYVSASSAGTSHSSDFSNRQSSGSQSSLRLRRPARRKRVSRRRRVDTDLRHEVHDPYQCTFCTESFKTKHDWQRHEKSLHLPLEQWVCALHGPRAPKANTSELCCVFCSSVAPDDTHVESHHYTSCQDRDLEERTFHRKDHLVQHLRLVHDAKFESWAMRDWMVPMPNIKSLCGFCGREMSTWVERTDHLADHFKGGATMAEWKGDWGFSAEIVAQVENAVPPYLIEYERNTLVPTRGSDPPWGSPPNAYELLKAEIEFFMQNYIDAHGKLPTNDAIQLEACRVVFAAEARPERDGREMPQANNDSWLRDLIMCAPNLAKTARFGPVRTSFESRHSQLKINGKDHPFEQCPLENQLRAFVVEQQMLGAPVSDSLLQTQMCIIVRGMELSSMTPSDTFVNWMVKGIYSGSEWLSSFKQRAGCYEPIDALGCASGTAATAAWPTSNHLLTEGLQAHEPALTVSELPLAQVPANVLGELEPDATPGNQGFNMYTPPGGVLPDDFNFFRIFESDIKRWVAATMSPKNPNCHVPSDEEIQHQARWIMYGGDDAWNQTPADFAEWLLRFKRDVGIIQ</sequence>
<dbReference type="OrthoDB" id="10056939at2759"/>
<feature type="region of interest" description="Disordered" evidence="6">
    <location>
        <begin position="12"/>
        <end position="33"/>
    </location>
</feature>
<evidence type="ECO:0000256" key="5">
    <source>
        <dbReference type="PROSITE-ProRule" id="PRU00108"/>
    </source>
</evidence>
<evidence type="ECO:0000256" key="3">
    <source>
        <dbReference type="ARBA" id="ARBA00023242"/>
    </source>
</evidence>
<evidence type="ECO:0008006" key="11">
    <source>
        <dbReference type="Google" id="ProtNLM"/>
    </source>
</evidence>
<evidence type="ECO:0000259" key="8">
    <source>
        <dbReference type="PROSITE" id="PS50157"/>
    </source>
</evidence>
<dbReference type="GO" id="GO:0008270">
    <property type="term" value="F:zinc ion binding"/>
    <property type="evidence" value="ECO:0007669"/>
    <property type="project" value="UniProtKB-KW"/>
</dbReference>
<evidence type="ECO:0000313" key="10">
    <source>
        <dbReference type="Proteomes" id="UP000813461"/>
    </source>
</evidence>
<feature type="region of interest" description="Disordered" evidence="6">
    <location>
        <begin position="235"/>
        <end position="276"/>
    </location>
</feature>
<keyword evidence="4" id="KW-0862">Zinc</keyword>
<feature type="region of interest" description="Disordered" evidence="6">
    <location>
        <begin position="67"/>
        <end position="87"/>
    </location>
</feature>
<accession>A0A8K0R4I4</accession>
<evidence type="ECO:0000256" key="4">
    <source>
        <dbReference type="PROSITE-ProRule" id="PRU00042"/>
    </source>
</evidence>
<dbReference type="AlphaFoldDB" id="A0A8K0R4I4"/>
<proteinExistence type="predicted"/>
<dbReference type="GO" id="GO:0006355">
    <property type="term" value="P:regulation of DNA-templated transcription"/>
    <property type="evidence" value="ECO:0007669"/>
    <property type="project" value="InterPro"/>
</dbReference>
<comment type="subcellular location">
    <subcellularLocation>
        <location evidence="5">Nucleus</location>
    </subcellularLocation>
</comment>
<keyword evidence="4" id="KW-0479">Metal-binding</keyword>
<keyword evidence="3 5" id="KW-0539">Nucleus</keyword>
<dbReference type="PROSITE" id="PS50071">
    <property type="entry name" value="HOMEOBOX_2"/>
    <property type="match status" value="1"/>
</dbReference>
<comment type="caution">
    <text evidence="9">The sequence shown here is derived from an EMBL/GenBank/DDBJ whole genome shotgun (WGS) entry which is preliminary data.</text>
</comment>
<feature type="domain" description="C2H2-type" evidence="8">
    <location>
        <begin position="289"/>
        <end position="317"/>
    </location>
</feature>
<keyword evidence="10" id="KW-1185">Reference proteome</keyword>
<evidence type="ECO:0000313" key="9">
    <source>
        <dbReference type="EMBL" id="KAH7083782.1"/>
    </source>
</evidence>
<dbReference type="SMART" id="SM00355">
    <property type="entry name" value="ZnF_C2H2"/>
    <property type="match status" value="3"/>
</dbReference>
<gene>
    <name evidence="9" type="ORF">FB567DRAFT_91762</name>
</gene>
<dbReference type="Proteomes" id="UP000813461">
    <property type="component" value="Unassembled WGS sequence"/>
</dbReference>
<evidence type="ECO:0000256" key="6">
    <source>
        <dbReference type="SAM" id="MobiDB-lite"/>
    </source>
</evidence>
<dbReference type="GO" id="GO:0005634">
    <property type="term" value="C:nucleus"/>
    <property type="evidence" value="ECO:0007669"/>
    <property type="project" value="UniProtKB-SubCell"/>
</dbReference>